<dbReference type="SUPFAM" id="SSF48452">
    <property type="entry name" value="TPR-like"/>
    <property type="match status" value="2"/>
</dbReference>
<dbReference type="PANTHER" id="PTHR12558:SF13">
    <property type="entry name" value="CELL DIVISION CYCLE PROTEIN 27 HOMOLOG"/>
    <property type="match status" value="1"/>
</dbReference>
<dbReference type="Pfam" id="PF25058">
    <property type="entry name" value="ARM_TT21"/>
    <property type="match status" value="1"/>
</dbReference>
<organism evidence="3 4">
    <name type="scientific">Melissococcus plutonius</name>
    <dbReference type="NCBI Taxonomy" id="33970"/>
    <lineage>
        <taxon>Bacteria</taxon>
        <taxon>Bacillati</taxon>
        <taxon>Bacillota</taxon>
        <taxon>Bacilli</taxon>
        <taxon>Lactobacillales</taxon>
        <taxon>Enterococcaceae</taxon>
        <taxon>Melissococcus</taxon>
    </lineage>
</organism>
<feature type="repeat" description="TPR" evidence="1">
    <location>
        <begin position="32"/>
        <end position="65"/>
    </location>
</feature>
<dbReference type="SMART" id="SM00028">
    <property type="entry name" value="TPR"/>
    <property type="match status" value="7"/>
</dbReference>
<accession>A0A2Z5Y2C4</accession>
<dbReference type="Gene3D" id="1.25.40.10">
    <property type="entry name" value="Tetratricopeptide repeat domain"/>
    <property type="match status" value="2"/>
</dbReference>
<feature type="repeat" description="TPR" evidence="1">
    <location>
        <begin position="134"/>
        <end position="167"/>
    </location>
</feature>
<proteinExistence type="predicted"/>
<feature type="coiled-coil region" evidence="2">
    <location>
        <begin position="315"/>
        <end position="371"/>
    </location>
</feature>
<dbReference type="InterPro" id="IPR019734">
    <property type="entry name" value="TPR_rpt"/>
</dbReference>
<evidence type="ECO:0000256" key="2">
    <source>
        <dbReference type="SAM" id="Coils"/>
    </source>
</evidence>
<dbReference type="EMBL" id="AP018492">
    <property type="protein sequence ID" value="BBC60995.1"/>
    <property type="molecule type" value="Genomic_DNA"/>
</dbReference>
<dbReference type="PROSITE" id="PS50005">
    <property type="entry name" value="TPR"/>
    <property type="match status" value="2"/>
</dbReference>
<dbReference type="Proteomes" id="UP000269226">
    <property type="component" value="Chromosome"/>
</dbReference>
<dbReference type="InterPro" id="IPR011990">
    <property type="entry name" value="TPR-like_helical_dom_sf"/>
</dbReference>
<dbReference type="GeneID" id="57043431"/>
<dbReference type="RefSeq" id="WP_015694939.1">
    <property type="nucleotide sequence ID" value="NZ_AP018492.1"/>
</dbReference>
<sequence length="415" mass="47772">MTYSEKILEALENEEWIEAQQFLAKALYTDDAETLIELGEALQSLGFLDEAKQVFEHLVTLFPELKGLNIPLAEIAIENNKIDEAFELLEKIDNKDDSYIERLLVTADLYQVLNMPEVSEAKLKEAQKLAPDNSLLLFALGELYFVTSQFTQAIDAYHSLLDENIQTIANVSINERLGNSYSHLGAFEVAVPYLEKALVEGETDDRLFQLAFTYLQLHENQKAIPLLQKLREVNAHYQSLYLYLAEALQEEEQIAEAQEVIEAGIKEDPYQVAFYHFASENAYRLHDVAKAEGYLKQALTIDEQQDDTLLTLSNLYLSEERYEEVIATLEKLEDKDHPYRAWNLAHAYNELEEYQAANLNYQQAYQELAHEPDFLKEYALFLREDGQTAKAKEVLQQYLHYAPDDLEMTNLADND</sequence>
<gene>
    <name evidence="3" type="ORF">DAT561_0881</name>
</gene>
<dbReference type="Pfam" id="PF14559">
    <property type="entry name" value="TPR_19"/>
    <property type="match status" value="1"/>
</dbReference>
<evidence type="ECO:0000256" key="1">
    <source>
        <dbReference type="PROSITE-ProRule" id="PRU00339"/>
    </source>
</evidence>
<evidence type="ECO:0000313" key="3">
    <source>
        <dbReference type="EMBL" id="BBC60995.1"/>
    </source>
</evidence>
<dbReference type="PANTHER" id="PTHR12558">
    <property type="entry name" value="CELL DIVISION CYCLE 16,23,27"/>
    <property type="match status" value="1"/>
</dbReference>
<name>A0A2Z5Y2C4_9ENTE</name>
<dbReference type="AlphaFoldDB" id="A0A2Z5Y2C4"/>
<evidence type="ECO:0000313" key="4">
    <source>
        <dbReference type="Proteomes" id="UP000269226"/>
    </source>
</evidence>
<dbReference type="Pfam" id="PF13181">
    <property type="entry name" value="TPR_8"/>
    <property type="match status" value="1"/>
</dbReference>
<reference evidence="3 4" key="1">
    <citation type="submission" date="2018-01" db="EMBL/GenBank/DDBJ databases">
        <title>Whole genome sequence of Melissococcus plutonius DAT561.</title>
        <authorList>
            <person name="Okumura K."/>
            <person name="Takamatsu D."/>
            <person name="Okura M."/>
        </authorList>
    </citation>
    <scope>NUCLEOTIDE SEQUENCE [LARGE SCALE GENOMIC DNA]</scope>
    <source>
        <strain evidence="3 4">DAT561</strain>
    </source>
</reference>
<keyword evidence="2" id="KW-0175">Coiled coil</keyword>
<protein>
    <submittedName>
        <fullName evidence="3">TPR-repeat-containing protein, putative component of menaquinone-cytochrome C reductase</fullName>
    </submittedName>
</protein>
<keyword evidence="1" id="KW-0802">TPR repeat</keyword>